<protein>
    <recommendedName>
        <fullName evidence="1">Zinc knuckle CX2CX4HX4C domain-containing protein</fullName>
    </recommendedName>
</protein>
<reference evidence="4 5" key="1">
    <citation type="journal article" date="2020" name="bioRxiv">
        <title>Sequence and annotation of 42 cannabis genomes reveals extensive copy number variation in cannabinoid synthesis and pathogen resistance genes.</title>
        <authorList>
            <person name="Mckernan K.J."/>
            <person name="Helbert Y."/>
            <person name="Kane L.T."/>
            <person name="Ebling H."/>
            <person name="Zhang L."/>
            <person name="Liu B."/>
            <person name="Eaton Z."/>
            <person name="Mclaughlin S."/>
            <person name="Kingan S."/>
            <person name="Baybayan P."/>
            <person name="Concepcion G."/>
            <person name="Jordan M."/>
            <person name="Riva A."/>
            <person name="Barbazuk W."/>
            <person name="Harkins T."/>
        </authorList>
    </citation>
    <scope>NUCLEOTIDE SEQUENCE [LARGE SCALE GENOMIC DNA]</scope>
    <source>
        <strain evidence="4 5">cv. Jamaican Lion 4</strain>
        <strain evidence="3">Father</strain>
        <strain evidence="2">Mother</strain>
        <tissue evidence="2">Leaf</tissue>
    </source>
</reference>
<comment type="caution">
    <text evidence="2">The sequence shown here is derived from an EMBL/GenBank/DDBJ whole genome shotgun (WGS) entry which is preliminary data.</text>
</comment>
<sequence>MAFVVKETIKEVENVTLKDFSIQILVHHNVTKDTITRSFVSHFFAKRAVPKGQMRDAIKGMWKLSYGIPTSLMIDEGVVLLVHIRLGVPIMVGASLLDEGSKKVWCYFKFERLPLVCFKCDCLGHEEKSCTGTPIMNEAIVEEVKRRRLGLLAKGTEKEWS</sequence>
<evidence type="ECO:0000313" key="2">
    <source>
        <dbReference type="EMBL" id="KAF4357673.1"/>
    </source>
</evidence>
<dbReference type="AlphaFoldDB" id="A0A7J6EGU2"/>
<dbReference type="EMBL" id="JAATIQ010000235">
    <property type="protein sequence ID" value="KAF4368321.1"/>
    <property type="molecule type" value="Genomic_DNA"/>
</dbReference>
<dbReference type="EMBL" id="JAATIP010000234">
    <property type="protein sequence ID" value="KAF4357673.1"/>
    <property type="molecule type" value="Genomic_DNA"/>
</dbReference>
<proteinExistence type="predicted"/>
<evidence type="ECO:0000313" key="4">
    <source>
        <dbReference type="Proteomes" id="UP000525078"/>
    </source>
</evidence>
<organism evidence="2 4">
    <name type="scientific">Cannabis sativa</name>
    <name type="common">Hemp</name>
    <name type="synonym">Marijuana</name>
    <dbReference type="NCBI Taxonomy" id="3483"/>
    <lineage>
        <taxon>Eukaryota</taxon>
        <taxon>Viridiplantae</taxon>
        <taxon>Streptophyta</taxon>
        <taxon>Embryophyta</taxon>
        <taxon>Tracheophyta</taxon>
        <taxon>Spermatophyta</taxon>
        <taxon>Magnoliopsida</taxon>
        <taxon>eudicotyledons</taxon>
        <taxon>Gunneridae</taxon>
        <taxon>Pentapetalae</taxon>
        <taxon>rosids</taxon>
        <taxon>fabids</taxon>
        <taxon>Rosales</taxon>
        <taxon>Cannabaceae</taxon>
        <taxon>Cannabis</taxon>
    </lineage>
</organism>
<dbReference type="Proteomes" id="UP000583929">
    <property type="component" value="Unassembled WGS sequence"/>
</dbReference>
<dbReference type="Pfam" id="PF14392">
    <property type="entry name" value="zf-CCHC_4"/>
    <property type="match status" value="1"/>
</dbReference>
<name>A0A7J6EGU2_CANSA</name>
<evidence type="ECO:0000313" key="3">
    <source>
        <dbReference type="EMBL" id="KAF4368321.1"/>
    </source>
</evidence>
<gene>
    <name evidence="2" type="ORF">F8388_007209</name>
    <name evidence="3" type="ORF">G4B88_008625</name>
</gene>
<keyword evidence="5" id="KW-1185">Reference proteome</keyword>
<accession>A0A7J6EGU2</accession>
<dbReference type="InterPro" id="IPR025836">
    <property type="entry name" value="Zn_knuckle_CX2CX4HX4C"/>
</dbReference>
<feature type="domain" description="Zinc knuckle CX2CX4HX4C" evidence="1">
    <location>
        <begin position="99"/>
        <end position="131"/>
    </location>
</feature>
<evidence type="ECO:0000313" key="5">
    <source>
        <dbReference type="Proteomes" id="UP000583929"/>
    </source>
</evidence>
<evidence type="ECO:0000259" key="1">
    <source>
        <dbReference type="Pfam" id="PF14392"/>
    </source>
</evidence>
<dbReference type="Proteomes" id="UP000525078">
    <property type="component" value="Unassembled WGS sequence"/>
</dbReference>